<dbReference type="AlphaFoldDB" id="A0A8J5TDF7"/>
<sequence>MVRKKVKGFFRRYPDAQTAFNADPEKMVNYLAPLADAYAIFCAGKAKEVMPADHKLVDYWKYVCFELPMIQQSKNIQEAEVTEKHAVPEVEELPVCC</sequence>
<dbReference type="PANTHER" id="PTHR15074">
    <property type="entry name" value="METHYL-CPG-BINDING PROTEIN"/>
    <property type="match status" value="1"/>
</dbReference>
<gene>
    <name evidence="3" type="ORF">GUJ93_ZPchr0015g6738</name>
</gene>
<evidence type="ECO:0000256" key="2">
    <source>
        <dbReference type="ARBA" id="ARBA00023242"/>
    </source>
</evidence>
<accession>A0A8J5TDF7</accession>
<proteinExistence type="predicted"/>
<organism evidence="3 4">
    <name type="scientific">Zizania palustris</name>
    <name type="common">Northern wild rice</name>
    <dbReference type="NCBI Taxonomy" id="103762"/>
    <lineage>
        <taxon>Eukaryota</taxon>
        <taxon>Viridiplantae</taxon>
        <taxon>Streptophyta</taxon>
        <taxon>Embryophyta</taxon>
        <taxon>Tracheophyta</taxon>
        <taxon>Spermatophyta</taxon>
        <taxon>Magnoliopsida</taxon>
        <taxon>Liliopsida</taxon>
        <taxon>Poales</taxon>
        <taxon>Poaceae</taxon>
        <taxon>BOP clade</taxon>
        <taxon>Oryzoideae</taxon>
        <taxon>Oryzeae</taxon>
        <taxon>Zizaniinae</taxon>
        <taxon>Zizania</taxon>
    </lineage>
</organism>
<dbReference type="GO" id="GO:0005634">
    <property type="term" value="C:nucleus"/>
    <property type="evidence" value="ECO:0007669"/>
    <property type="project" value="UniProtKB-SubCell"/>
</dbReference>
<dbReference type="InterPro" id="IPR045138">
    <property type="entry name" value="MeCP2/MBD4"/>
</dbReference>
<dbReference type="PANTHER" id="PTHR15074:SF0">
    <property type="entry name" value="METHYL-CPG-BINDING DOMAIN PROTEIN 4-LIKE PROTEIN"/>
    <property type="match status" value="1"/>
</dbReference>
<dbReference type="EMBL" id="JAAALK010000085">
    <property type="protein sequence ID" value="KAG8083587.1"/>
    <property type="molecule type" value="Genomic_DNA"/>
</dbReference>
<keyword evidence="2" id="KW-0539">Nucleus</keyword>
<reference evidence="3" key="2">
    <citation type="submission" date="2021-02" db="EMBL/GenBank/DDBJ databases">
        <authorList>
            <person name="Kimball J.A."/>
            <person name="Haas M.W."/>
            <person name="Macchietto M."/>
            <person name="Kono T."/>
            <person name="Duquette J."/>
            <person name="Shao M."/>
        </authorList>
    </citation>
    <scope>NUCLEOTIDE SEQUENCE</scope>
    <source>
        <tissue evidence="3">Fresh leaf tissue</tissue>
    </source>
</reference>
<evidence type="ECO:0000256" key="1">
    <source>
        <dbReference type="ARBA" id="ARBA00004123"/>
    </source>
</evidence>
<evidence type="ECO:0000313" key="4">
    <source>
        <dbReference type="Proteomes" id="UP000729402"/>
    </source>
</evidence>
<keyword evidence="4" id="KW-1185">Reference proteome</keyword>
<dbReference type="OrthoDB" id="10265068at2759"/>
<evidence type="ECO:0000313" key="3">
    <source>
        <dbReference type="EMBL" id="KAG8083587.1"/>
    </source>
</evidence>
<comment type="caution">
    <text evidence="3">The sequence shown here is derived from an EMBL/GenBank/DDBJ whole genome shotgun (WGS) entry which is preliminary data.</text>
</comment>
<dbReference type="Proteomes" id="UP000729402">
    <property type="component" value="Unassembled WGS sequence"/>
</dbReference>
<comment type="subcellular location">
    <subcellularLocation>
        <location evidence="1">Nucleus</location>
    </subcellularLocation>
</comment>
<reference evidence="3" key="1">
    <citation type="journal article" date="2021" name="bioRxiv">
        <title>Whole Genome Assembly and Annotation of Northern Wild Rice, Zizania palustris L., Supports a Whole Genome Duplication in the Zizania Genus.</title>
        <authorList>
            <person name="Haas M."/>
            <person name="Kono T."/>
            <person name="Macchietto M."/>
            <person name="Millas R."/>
            <person name="McGilp L."/>
            <person name="Shao M."/>
            <person name="Duquette J."/>
            <person name="Hirsch C.N."/>
            <person name="Kimball J."/>
        </authorList>
    </citation>
    <scope>NUCLEOTIDE SEQUENCE</scope>
    <source>
        <tissue evidence="3">Fresh leaf tissue</tissue>
    </source>
</reference>
<name>A0A8J5TDF7_ZIZPA</name>
<dbReference type="GO" id="GO:0003677">
    <property type="term" value="F:DNA binding"/>
    <property type="evidence" value="ECO:0007669"/>
    <property type="project" value="InterPro"/>
</dbReference>
<protein>
    <submittedName>
        <fullName evidence="3">Uncharacterized protein</fullName>
    </submittedName>
</protein>